<dbReference type="GO" id="GO:0009306">
    <property type="term" value="P:protein secretion"/>
    <property type="evidence" value="ECO:0007669"/>
    <property type="project" value="TreeGrafter"/>
</dbReference>
<keyword evidence="2" id="KW-0812">Transmembrane</keyword>
<dbReference type="PANTHER" id="PTHR36985">
    <property type="entry name" value="TRANSLOCATION AND ASSEMBLY MODULE SUBUNIT TAMB"/>
    <property type="match status" value="1"/>
</dbReference>
<protein>
    <recommendedName>
        <fullName evidence="7">DUF490 domain-containing protein</fullName>
    </recommendedName>
</protein>
<evidence type="ECO:0000256" key="2">
    <source>
        <dbReference type="ARBA" id="ARBA00022692"/>
    </source>
</evidence>
<dbReference type="PANTHER" id="PTHR36985:SF1">
    <property type="entry name" value="TRANSLOCATION AND ASSEMBLY MODULE SUBUNIT TAMB"/>
    <property type="match status" value="1"/>
</dbReference>
<keyword evidence="6" id="KW-1185">Reference proteome</keyword>
<dbReference type="EMBL" id="JAAEDM010000002">
    <property type="protein sequence ID" value="MBR0669701.1"/>
    <property type="molecule type" value="Genomic_DNA"/>
</dbReference>
<keyword evidence="4" id="KW-0472">Membrane</keyword>
<dbReference type="AlphaFoldDB" id="A0A9X9WRC2"/>
<feature type="non-terminal residue" evidence="5">
    <location>
        <position position="261"/>
    </location>
</feature>
<dbReference type="GO" id="GO:0005886">
    <property type="term" value="C:plasma membrane"/>
    <property type="evidence" value="ECO:0007669"/>
    <property type="project" value="TreeGrafter"/>
</dbReference>
<accession>A0A9X9WRC2</accession>
<evidence type="ECO:0000256" key="3">
    <source>
        <dbReference type="ARBA" id="ARBA00022989"/>
    </source>
</evidence>
<evidence type="ECO:0000313" key="6">
    <source>
        <dbReference type="Proteomes" id="UP001138751"/>
    </source>
</evidence>
<reference evidence="5" key="1">
    <citation type="submission" date="2020-01" db="EMBL/GenBank/DDBJ databases">
        <authorList>
            <person name="Rat A."/>
        </authorList>
    </citation>
    <scope>NUCLEOTIDE SEQUENCE</scope>
    <source>
        <strain evidence="5">LMG 31231</strain>
    </source>
</reference>
<keyword evidence="3" id="KW-1133">Transmembrane helix</keyword>
<evidence type="ECO:0000256" key="1">
    <source>
        <dbReference type="ARBA" id="ARBA00004167"/>
    </source>
</evidence>
<evidence type="ECO:0000256" key="4">
    <source>
        <dbReference type="ARBA" id="ARBA00023136"/>
    </source>
</evidence>
<reference evidence="5" key="2">
    <citation type="journal article" date="2021" name="Syst. Appl. Microbiol.">
        <title>Roseomonas hellenica sp. nov., isolated from roots of wild-growing Alkanna tinctoria.</title>
        <authorList>
            <person name="Rat A."/>
            <person name="Naranjo H.D."/>
            <person name="Lebbe L."/>
            <person name="Cnockaert M."/>
            <person name="Krigas N."/>
            <person name="Grigoriadou K."/>
            <person name="Maloupa E."/>
            <person name="Willems A."/>
        </authorList>
    </citation>
    <scope>NUCLEOTIDE SEQUENCE</scope>
    <source>
        <strain evidence="5">LMG 31231</strain>
    </source>
</reference>
<evidence type="ECO:0008006" key="7">
    <source>
        <dbReference type="Google" id="ProtNLM"/>
    </source>
</evidence>
<organism evidence="5 6">
    <name type="scientific">Neoroseomonas soli</name>
    <dbReference type="NCBI Taxonomy" id="1081025"/>
    <lineage>
        <taxon>Bacteria</taxon>
        <taxon>Pseudomonadati</taxon>
        <taxon>Pseudomonadota</taxon>
        <taxon>Alphaproteobacteria</taxon>
        <taxon>Acetobacterales</taxon>
        <taxon>Acetobacteraceae</taxon>
        <taxon>Neoroseomonas</taxon>
    </lineage>
</organism>
<proteinExistence type="predicted"/>
<gene>
    <name evidence="5" type="ORF">GXW76_00825</name>
</gene>
<name>A0A9X9WRC2_9PROT</name>
<comment type="subcellular location">
    <subcellularLocation>
        <location evidence="1">Membrane</location>
        <topology evidence="1">Single-pass membrane protein</topology>
    </subcellularLocation>
</comment>
<dbReference type="GO" id="GO:0097347">
    <property type="term" value="C:TAM protein secretion complex"/>
    <property type="evidence" value="ECO:0007669"/>
    <property type="project" value="TreeGrafter"/>
</dbReference>
<evidence type="ECO:0000313" key="5">
    <source>
        <dbReference type="EMBL" id="MBR0669701.1"/>
    </source>
</evidence>
<dbReference type="Proteomes" id="UP001138751">
    <property type="component" value="Unassembled WGS sequence"/>
</dbReference>
<comment type="caution">
    <text evidence="5">The sequence shown here is derived from an EMBL/GenBank/DDBJ whole genome shotgun (WGS) entry which is preliminary data.</text>
</comment>
<sequence length="261" mass="26883">MRRILRALLLTLLALPVLALVLLGGALVWANGEGGRRTLARLAGDFVPGLTVEGLTGPLPGRIGVARLAMADAEGTWVELEDAQVALDLMALLRREARITAITARRVVLHRLPPGDGTPPPPPEPDAPLIPAMPELPVALRLDRLAVERIELGAPVMGVAAVLAIEGEAGLEAGRLSARLAARRLDAPAEALVALDLAPGADRLTARLDASEPADGLLGTLLGLPGRAARARLTLDGPASGARLSLDAALGDDVTLTASGE</sequence>